<dbReference type="InterPro" id="IPR011990">
    <property type="entry name" value="TPR-like_helical_dom_sf"/>
</dbReference>
<dbReference type="InterPro" id="IPR036869">
    <property type="entry name" value="J_dom_sf"/>
</dbReference>
<dbReference type="SUPFAM" id="SSF46565">
    <property type="entry name" value="Chaperone J-domain"/>
    <property type="match status" value="1"/>
</dbReference>
<keyword evidence="4" id="KW-1185">Reference proteome</keyword>
<name>A0A2A9NED2_9AGAR</name>
<evidence type="ECO:0000256" key="1">
    <source>
        <dbReference type="SAM" id="MobiDB-lite"/>
    </source>
</evidence>
<dbReference type="SUPFAM" id="SSF46934">
    <property type="entry name" value="UBA-like"/>
    <property type="match status" value="1"/>
</dbReference>
<dbReference type="PANTHER" id="PTHR23172">
    <property type="entry name" value="AUXILIN/CYCLIN G-ASSOCIATED KINASE-RELATED"/>
    <property type="match status" value="1"/>
</dbReference>
<feature type="compositionally biased region" description="Basic and acidic residues" evidence="1">
    <location>
        <begin position="377"/>
        <end position="386"/>
    </location>
</feature>
<accession>A0A2A9NED2</accession>
<organism evidence="3 4">
    <name type="scientific">Amanita thiersii Skay4041</name>
    <dbReference type="NCBI Taxonomy" id="703135"/>
    <lineage>
        <taxon>Eukaryota</taxon>
        <taxon>Fungi</taxon>
        <taxon>Dikarya</taxon>
        <taxon>Basidiomycota</taxon>
        <taxon>Agaricomycotina</taxon>
        <taxon>Agaricomycetes</taxon>
        <taxon>Agaricomycetidae</taxon>
        <taxon>Agaricales</taxon>
        <taxon>Pluteineae</taxon>
        <taxon>Amanitaceae</taxon>
        <taxon>Amanita</taxon>
    </lineage>
</organism>
<dbReference type="PANTHER" id="PTHR23172:SF19">
    <property type="entry name" value="J DOMAIN-CONTAINING PROTEIN"/>
    <property type="match status" value="1"/>
</dbReference>
<feature type="compositionally biased region" description="Pro residues" evidence="1">
    <location>
        <begin position="360"/>
        <end position="372"/>
    </location>
</feature>
<feature type="region of interest" description="Disordered" evidence="1">
    <location>
        <begin position="486"/>
        <end position="564"/>
    </location>
</feature>
<dbReference type="Proteomes" id="UP000242287">
    <property type="component" value="Unassembled WGS sequence"/>
</dbReference>
<proteinExistence type="predicted"/>
<dbReference type="Gene3D" id="1.25.40.10">
    <property type="entry name" value="Tetratricopeptide repeat domain"/>
    <property type="match status" value="1"/>
</dbReference>
<feature type="domain" description="UBA" evidence="2">
    <location>
        <begin position="308"/>
        <end position="352"/>
    </location>
</feature>
<dbReference type="Pfam" id="PF22562">
    <property type="entry name" value="UBA_7"/>
    <property type="match status" value="1"/>
</dbReference>
<feature type="compositionally biased region" description="Polar residues" evidence="1">
    <location>
        <begin position="199"/>
        <end position="222"/>
    </location>
</feature>
<gene>
    <name evidence="3" type="ORF">AMATHDRAFT_5291</name>
</gene>
<dbReference type="Gene3D" id="1.10.287.110">
    <property type="entry name" value="DnaJ domain"/>
    <property type="match status" value="1"/>
</dbReference>
<dbReference type="EMBL" id="KZ302043">
    <property type="protein sequence ID" value="PFH48979.1"/>
    <property type="molecule type" value="Genomic_DNA"/>
</dbReference>
<feature type="compositionally biased region" description="Low complexity" evidence="1">
    <location>
        <begin position="42"/>
        <end position="56"/>
    </location>
</feature>
<feature type="compositionally biased region" description="Polar residues" evidence="1">
    <location>
        <begin position="173"/>
        <end position="188"/>
    </location>
</feature>
<dbReference type="SMART" id="SM00028">
    <property type="entry name" value="TPR"/>
    <property type="match status" value="2"/>
</dbReference>
<dbReference type="AlphaFoldDB" id="A0A2A9NED2"/>
<sequence length="885" mass="95932">MSDAFADLWNSSTPNKPVPPRTLGSTTPSQAPPRRTQQDLFSLLSSNNPSTSSLNPRPSPQPRSITPAQPKDAIAKGHATANDAFGDLLGNSISNGSQRLGSLTIAERAAQVEKQRSAALHKQNQVAKSDTSTWQGLDSLAGSSSFTSPQTKTPANTLYPVLKEDAWGFGRATQPQTNTVPLPSQTSALDDDWGLDDFGSSSTTASAPSKMPSVSSTTPNHSSQLLWDLDEFANSAPKQEPSEAPGQIRLGNDTDSLLQEDNDDDDILGVLGKPVNSIQQPSQANPRVPSPVSQSQNTGSHKPAVSRPVSPLPHILGQLVEMGFSVQQARIALAATDTGLDIEGALENLISNGAASSLPALPPRRSPLPHSPTDPRNSLKEVETTHNRQRSASSLRENDREGNLHDQADKLLAQASEIGLTVFNKASLFWREGKERVQKAYEERAVGASSSGALKKPAVNTPGRPKWMKEVDVNTNENWSPVKETFRDETDSHFVSQRSSNSNIPSRPRVPSTRPSVEKARVPESTALSEERPVYVSPWRRGKTKPQVETSEPLPPKAPSVREPSPIRAIPRVNIVSATQSAILSSARHKERGSEKFKLGQYGDAETAYSSAISTLPESHLLLVPLFNNRALTRLKTGDYAGAIEDASAAISIIGVGYHPARELPVSQPEEGADVDLADGLVKALRRRAEAWEGREKWEEAGKDWELLVTKEWAKANMHSEAIRGAGRCRRMLQPSITQSNGPSPVPRQVKHLPARQPVLQVPAQPSEALAKLRLATDAAEAEDQARHELKDSVDAKLIAWKAGKENNIRALLASLDTVLWPELCLPKVGMAELVSSAQVKIRYTKTIAKLHPDKLNVSNSTLEQRMLANSVFGTLNEAWNAFKQ</sequence>
<dbReference type="GO" id="GO:0072318">
    <property type="term" value="P:clathrin coat disassembly"/>
    <property type="evidence" value="ECO:0007669"/>
    <property type="project" value="TreeGrafter"/>
</dbReference>
<evidence type="ECO:0000259" key="2">
    <source>
        <dbReference type="PROSITE" id="PS50030"/>
    </source>
</evidence>
<feature type="compositionally biased region" description="Acidic residues" evidence="1">
    <location>
        <begin position="258"/>
        <end position="267"/>
    </location>
</feature>
<dbReference type="OrthoDB" id="1717591at2759"/>
<reference evidence="3 4" key="1">
    <citation type="submission" date="2014-02" db="EMBL/GenBank/DDBJ databases">
        <title>Transposable element dynamics among asymbiotic and ectomycorrhizal Amanita fungi.</title>
        <authorList>
            <consortium name="DOE Joint Genome Institute"/>
            <person name="Hess J."/>
            <person name="Skrede I."/>
            <person name="Wolfe B."/>
            <person name="LaButti K."/>
            <person name="Ohm R.A."/>
            <person name="Grigoriev I.V."/>
            <person name="Pringle A."/>
        </authorList>
    </citation>
    <scope>NUCLEOTIDE SEQUENCE [LARGE SCALE GENOMIC DNA]</scope>
    <source>
        <strain evidence="3 4">SKay4041</strain>
    </source>
</reference>
<dbReference type="GO" id="GO:0005737">
    <property type="term" value="C:cytoplasm"/>
    <property type="evidence" value="ECO:0007669"/>
    <property type="project" value="TreeGrafter"/>
</dbReference>
<feature type="compositionally biased region" description="Polar residues" evidence="1">
    <location>
        <begin position="276"/>
        <end position="300"/>
    </location>
</feature>
<dbReference type="Gene3D" id="1.10.8.10">
    <property type="entry name" value="DNA helicase RuvA subunit, C-terminal domain"/>
    <property type="match status" value="1"/>
</dbReference>
<dbReference type="InterPro" id="IPR019734">
    <property type="entry name" value="TPR_rpt"/>
</dbReference>
<feature type="region of interest" description="Disordered" evidence="1">
    <location>
        <begin position="1"/>
        <end position="76"/>
    </location>
</feature>
<feature type="region of interest" description="Disordered" evidence="1">
    <location>
        <begin position="172"/>
        <end position="222"/>
    </location>
</feature>
<dbReference type="STRING" id="703135.A0A2A9NED2"/>
<evidence type="ECO:0000313" key="4">
    <source>
        <dbReference type="Proteomes" id="UP000242287"/>
    </source>
</evidence>
<dbReference type="PROSITE" id="PS50030">
    <property type="entry name" value="UBA"/>
    <property type="match status" value="1"/>
</dbReference>
<dbReference type="GO" id="GO:0072583">
    <property type="term" value="P:clathrin-dependent endocytosis"/>
    <property type="evidence" value="ECO:0007669"/>
    <property type="project" value="TreeGrafter"/>
</dbReference>
<dbReference type="InterPro" id="IPR009060">
    <property type="entry name" value="UBA-like_sf"/>
</dbReference>
<protein>
    <recommendedName>
        <fullName evidence="2">UBA domain-containing protein</fullName>
    </recommendedName>
</protein>
<feature type="region of interest" description="Disordered" evidence="1">
    <location>
        <begin position="446"/>
        <end position="466"/>
    </location>
</feature>
<evidence type="ECO:0000313" key="3">
    <source>
        <dbReference type="EMBL" id="PFH48979.1"/>
    </source>
</evidence>
<dbReference type="InterPro" id="IPR015940">
    <property type="entry name" value="UBA"/>
</dbReference>
<dbReference type="SUPFAM" id="SSF48452">
    <property type="entry name" value="TPR-like"/>
    <property type="match status" value="1"/>
</dbReference>
<dbReference type="GO" id="GO:0031982">
    <property type="term" value="C:vesicle"/>
    <property type="evidence" value="ECO:0007669"/>
    <property type="project" value="TreeGrafter"/>
</dbReference>
<dbReference type="GO" id="GO:0030276">
    <property type="term" value="F:clathrin binding"/>
    <property type="evidence" value="ECO:0007669"/>
    <property type="project" value="TreeGrafter"/>
</dbReference>
<feature type="compositionally biased region" description="Low complexity" evidence="1">
    <location>
        <begin position="495"/>
        <end position="515"/>
    </location>
</feature>
<feature type="region of interest" description="Disordered" evidence="1">
    <location>
        <begin position="356"/>
        <end position="402"/>
    </location>
</feature>
<feature type="region of interest" description="Disordered" evidence="1">
    <location>
        <begin position="236"/>
        <end position="309"/>
    </location>
</feature>